<accession>A0AAD5MCS0</accession>
<protein>
    <submittedName>
        <fullName evidence="2">Uncharacterized protein</fullName>
    </submittedName>
</protein>
<feature type="region of interest" description="Disordered" evidence="1">
    <location>
        <begin position="138"/>
        <end position="174"/>
    </location>
</feature>
<gene>
    <name evidence="2" type="ORF">KIN20_001384</name>
</gene>
<dbReference type="AlphaFoldDB" id="A0AAD5MCS0"/>
<name>A0AAD5MCS0_PARTN</name>
<keyword evidence="3" id="KW-1185">Reference proteome</keyword>
<dbReference type="EMBL" id="JAHQIW010000190">
    <property type="protein sequence ID" value="KAJ1346566.1"/>
    <property type="molecule type" value="Genomic_DNA"/>
</dbReference>
<evidence type="ECO:0000313" key="3">
    <source>
        <dbReference type="Proteomes" id="UP001196413"/>
    </source>
</evidence>
<organism evidence="2 3">
    <name type="scientific">Parelaphostrongylus tenuis</name>
    <name type="common">Meningeal worm</name>
    <dbReference type="NCBI Taxonomy" id="148309"/>
    <lineage>
        <taxon>Eukaryota</taxon>
        <taxon>Metazoa</taxon>
        <taxon>Ecdysozoa</taxon>
        <taxon>Nematoda</taxon>
        <taxon>Chromadorea</taxon>
        <taxon>Rhabditida</taxon>
        <taxon>Rhabditina</taxon>
        <taxon>Rhabditomorpha</taxon>
        <taxon>Strongyloidea</taxon>
        <taxon>Metastrongylidae</taxon>
        <taxon>Parelaphostrongylus</taxon>
    </lineage>
</organism>
<dbReference type="Proteomes" id="UP001196413">
    <property type="component" value="Unassembled WGS sequence"/>
</dbReference>
<sequence length="249" mass="28783">MGLLDNDADSVANNTDQGQERCHWYQHRSHCHRMAATRIRDKKRCHWCQHRSHCHRMATARIRDKGEVPLVSTPQPLPPHGDSTDQGQERCHWSTPRHCHAWAHDQGQERATGQHRSHCHRMATARIRDKERCHWMSTPQPLPPHGDSTDQGQREVPLMSTPQPLPPHGGSTDQGKERCHWCQHRSHCHRMATARIRDKERCHCVNTAAIATAWRQHGSGTKRGATVCQHRSQCHRMATARIREKERCH</sequence>
<evidence type="ECO:0000313" key="2">
    <source>
        <dbReference type="EMBL" id="KAJ1346566.1"/>
    </source>
</evidence>
<comment type="caution">
    <text evidence="2">The sequence shown here is derived from an EMBL/GenBank/DDBJ whole genome shotgun (WGS) entry which is preliminary data.</text>
</comment>
<evidence type="ECO:0000256" key="1">
    <source>
        <dbReference type="SAM" id="MobiDB-lite"/>
    </source>
</evidence>
<proteinExistence type="predicted"/>
<reference evidence="2" key="1">
    <citation type="submission" date="2021-06" db="EMBL/GenBank/DDBJ databases">
        <title>Parelaphostrongylus tenuis whole genome reference sequence.</title>
        <authorList>
            <person name="Garwood T.J."/>
            <person name="Larsen P.A."/>
            <person name="Fountain-Jones N.M."/>
            <person name="Garbe J.R."/>
            <person name="Macchietto M.G."/>
            <person name="Kania S.A."/>
            <person name="Gerhold R.W."/>
            <person name="Richards J.E."/>
            <person name="Wolf T.M."/>
        </authorList>
    </citation>
    <scope>NUCLEOTIDE SEQUENCE</scope>
    <source>
        <strain evidence="2">MNPRO001-30</strain>
        <tissue evidence="2">Meninges</tissue>
    </source>
</reference>